<organism evidence="2 3">
    <name type="scientific">Ancylobacter amanitiformis</name>
    <dbReference type="NCBI Taxonomy" id="217069"/>
    <lineage>
        <taxon>Bacteria</taxon>
        <taxon>Pseudomonadati</taxon>
        <taxon>Pseudomonadota</taxon>
        <taxon>Alphaproteobacteria</taxon>
        <taxon>Hyphomicrobiales</taxon>
        <taxon>Xanthobacteraceae</taxon>
        <taxon>Ancylobacter</taxon>
    </lineage>
</organism>
<dbReference type="RefSeq" id="WP_306887915.1">
    <property type="nucleotide sequence ID" value="NZ_JAUSVR010000001.1"/>
</dbReference>
<protein>
    <submittedName>
        <fullName evidence="2">tRNA(Arg) A34 adenosine deaminase TadA</fullName>
    </submittedName>
</protein>
<reference evidence="2 3" key="1">
    <citation type="submission" date="2023-07" db="EMBL/GenBank/DDBJ databases">
        <title>Genomic Encyclopedia of Type Strains, Phase IV (KMG-IV): sequencing the most valuable type-strain genomes for metagenomic binning, comparative biology and taxonomic classification.</title>
        <authorList>
            <person name="Goeker M."/>
        </authorList>
    </citation>
    <scope>NUCLEOTIDE SEQUENCE [LARGE SCALE GENOMIC DNA]</scope>
    <source>
        <strain evidence="2 3">DSM 15561</strain>
    </source>
</reference>
<dbReference type="SUPFAM" id="SSF53927">
    <property type="entry name" value="Cytidine deaminase-like"/>
    <property type="match status" value="1"/>
</dbReference>
<proteinExistence type="predicted"/>
<dbReference type="PANTHER" id="PTHR11079">
    <property type="entry name" value="CYTOSINE DEAMINASE FAMILY MEMBER"/>
    <property type="match status" value="1"/>
</dbReference>
<dbReference type="Proteomes" id="UP001235094">
    <property type="component" value="Unassembled WGS sequence"/>
</dbReference>
<comment type="caution">
    <text evidence="2">The sequence shown here is derived from an EMBL/GenBank/DDBJ whole genome shotgun (WGS) entry which is preliminary data.</text>
</comment>
<dbReference type="CDD" id="cd01285">
    <property type="entry name" value="nucleoside_deaminase"/>
    <property type="match status" value="1"/>
</dbReference>
<dbReference type="PROSITE" id="PS51747">
    <property type="entry name" value="CYT_DCMP_DEAMINASES_2"/>
    <property type="match status" value="1"/>
</dbReference>
<feature type="domain" description="CMP/dCMP-type deaminase" evidence="1">
    <location>
        <begin position="9"/>
        <end position="142"/>
    </location>
</feature>
<dbReference type="EMBL" id="JAUSVR010000001">
    <property type="protein sequence ID" value="MDQ0509231.1"/>
    <property type="molecule type" value="Genomic_DNA"/>
</dbReference>
<evidence type="ECO:0000313" key="2">
    <source>
        <dbReference type="EMBL" id="MDQ0509231.1"/>
    </source>
</evidence>
<name>A0ABU0LKK4_9HYPH</name>
<dbReference type="Pfam" id="PF00383">
    <property type="entry name" value="dCMP_cyt_deam_1"/>
    <property type="match status" value="1"/>
</dbReference>
<sequence length="166" mass="18494">MTSETPVTRDDETFMRHAIALSEKTALVDSAGGVFGCVIVRDGEILGDGANRVVAENDPTWHGEMEAIRKACKKEGSFKLTGAVLYTSAEPCPMCMAACYWAGIERVYYASTNADALEYGDFDDSMIYAELKKPVGERSIKCEQILREEAVEVWKKYKNKTDRVPY</sequence>
<gene>
    <name evidence="2" type="ORF">QOZ99_000108</name>
</gene>
<dbReference type="Gene3D" id="3.40.140.10">
    <property type="entry name" value="Cytidine Deaminase, domain 2"/>
    <property type="match status" value="1"/>
</dbReference>
<dbReference type="InterPro" id="IPR002125">
    <property type="entry name" value="CMP_dCMP_dom"/>
</dbReference>
<dbReference type="PANTHER" id="PTHR11079:SF161">
    <property type="entry name" value="CMP_DCMP-TYPE DEAMINASE DOMAIN-CONTAINING PROTEIN"/>
    <property type="match status" value="1"/>
</dbReference>
<evidence type="ECO:0000259" key="1">
    <source>
        <dbReference type="PROSITE" id="PS51747"/>
    </source>
</evidence>
<accession>A0ABU0LKK4</accession>
<dbReference type="InterPro" id="IPR016193">
    <property type="entry name" value="Cytidine_deaminase-like"/>
</dbReference>
<evidence type="ECO:0000313" key="3">
    <source>
        <dbReference type="Proteomes" id="UP001235094"/>
    </source>
</evidence>
<keyword evidence="3" id="KW-1185">Reference proteome</keyword>